<evidence type="ECO:0000313" key="4">
    <source>
        <dbReference type="Proteomes" id="UP000184499"/>
    </source>
</evidence>
<feature type="transmembrane region" description="Helical" evidence="1">
    <location>
        <begin position="591"/>
        <end position="613"/>
    </location>
</feature>
<feature type="transmembrane region" description="Helical" evidence="1">
    <location>
        <begin position="354"/>
        <end position="380"/>
    </location>
</feature>
<dbReference type="VEuPathDB" id="FungiDB:ASPBRDRAFT_44516"/>
<keyword evidence="2" id="KW-0732">Signal</keyword>
<dbReference type="OMA" id="ARNRHWI"/>
<dbReference type="AlphaFoldDB" id="A0A1L9UFC1"/>
<sequence length="1031" mass="113335">MSLLMRVPVPSLLSGLFVLSPLPLVETKVVETWPHLVGHDIQENWFSTEVAHRDWKSSSVNSLWLSRSSHYATPPVSISLGDGDGLSTLTLMNQSVYWSNMSCRDVTVTGATPSVIPSLSSATNVTGKYIFQWSLRNITLPEAGQVSECTLNIDIDCLIPSSGGRFQARYWEPTQSNSTSRIRSAIHANNCPLAGLYGLVIDMESSASSPLQSNVTAFACEVINQQAIANVSLTSKFTVSGVDIMPSTVRDLTQQQFSAAGLQRLVASRHNVLEDQQTSGSLLSAAATNTTMQAEQSRVVVWDSDILGLPQYQERIGNLWNNAFITAVDSFFDVAANETRIEARLIMAAVSIQVVSHAAIIVETILVLALALLLALSWIYPHRPSLLHEDPGTIAAQCSYIARLISPETLQALSRPVYHVARTHNLQHWAREFWCGWKDGHSGGLLDVYGKDGTHLLECPHAGPQTVRRGRAQDPMPHFLTIPWFLVECMLLIGTVAAFGLAFKYMQFKDLKTFSSTEVTISALFLVYGPTVFSSMINSLFTSIHRHLSAAEPWIRLRKGPAPPEVLLTSSHSPLTTLVVSLRSGTRVSGAVMASSVVCLLNLVLIVASGGLFEPQIDKYFASISLTESYNSSLFLTHGLELDFEGYDSTLYDVSSHSASVPWTTADFSYLPLENSELGASGSQALYTSSTRGIGVSLNCEAIPHEVTDYTSQRVNVTYTPFASPANTSCTVNLPQDVDDRSRDTPQIHYIWPDDTEPLCQQSTFSVFVSRTGNASSLSNRQNFTALHCEPRINIQDFNIDFDTDGVIQRHEAIPGSSITSGPFFHNASKALGYFNQGLGRYMGYLRSHGTLAFYQSSFPGHLTTEIYKKANNGSTELDNDSLIHAVQSVYQTAFSHYLSLRRYQYLVRPSPNTTAVVNGTATYPMWGFMPAKGSMITIMLLISVDILLLLSIFALYHGRYDAPRIPKSLGSLIPWVASSSLLKDIQNTRASIDKQKEDVPGNEGQKYHFRSSFDSDGNVIWVLDMIKAPT</sequence>
<protein>
    <recommendedName>
        <fullName evidence="5">Ig-like domain-containing protein</fullName>
    </recommendedName>
</protein>
<keyword evidence="1" id="KW-0812">Transmembrane</keyword>
<dbReference type="Proteomes" id="UP000184499">
    <property type="component" value="Unassembled WGS sequence"/>
</dbReference>
<gene>
    <name evidence="3" type="ORF">ASPBRDRAFT_44516</name>
</gene>
<dbReference type="InterPro" id="IPR021840">
    <property type="entry name" value="DUF3433"/>
</dbReference>
<feature type="signal peptide" evidence="2">
    <location>
        <begin position="1"/>
        <end position="27"/>
    </location>
</feature>
<dbReference type="PANTHER" id="PTHR37544:SF3">
    <property type="entry name" value="SPRAY"/>
    <property type="match status" value="1"/>
</dbReference>
<dbReference type="OrthoDB" id="3248909at2759"/>
<dbReference type="PANTHER" id="PTHR37544">
    <property type="entry name" value="SPRAY-RELATED"/>
    <property type="match status" value="1"/>
</dbReference>
<dbReference type="GeneID" id="93577701"/>
<dbReference type="RefSeq" id="XP_067477610.1">
    <property type="nucleotide sequence ID" value="XM_067625213.1"/>
</dbReference>
<proteinExistence type="predicted"/>
<evidence type="ECO:0000256" key="1">
    <source>
        <dbReference type="SAM" id="Phobius"/>
    </source>
</evidence>
<organism evidence="3 4">
    <name type="scientific">Aspergillus brasiliensis (strain CBS 101740 / IMI 381727 / IBT 21946)</name>
    <dbReference type="NCBI Taxonomy" id="767769"/>
    <lineage>
        <taxon>Eukaryota</taxon>
        <taxon>Fungi</taxon>
        <taxon>Dikarya</taxon>
        <taxon>Ascomycota</taxon>
        <taxon>Pezizomycotina</taxon>
        <taxon>Eurotiomycetes</taxon>
        <taxon>Eurotiomycetidae</taxon>
        <taxon>Eurotiales</taxon>
        <taxon>Aspergillaceae</taxon>
        <taxon>Aspergillus</taxon>
        <taxon>Aspergillus subgen. Circumdati</taxon>
    </lineage>
</organism>
<dbReference type="STRING" id="767769.A0A1L9UFC1"/>
<evidence type="ECO:0000313" key="3">
    <source>
        <dbReference type="EMBL" id="OJJ70362.1"/>
    </source>
</evidence>
<feature type="transmembrane region" description="Helical" evidence="1">
    <location>
        <begin position="521"/>
        <end position="541"/>
    </location>
</feature>
<dbReference type="Pfam" id="PF11915">
    <property type="entry name" value="DUF3433"/>
    <property type="match status" value="1"/>
</dbReference>
<evidence type="ECO:0008006" key="5">
    <source>
        <dbReference type="Google" id="ProtNLM"/>
    </source>
</evidence>
<feature type="transmembrane region" description="Helical" evidence="1">
    <location>
        <begin position="936"/>
        <end position="957"/>
    </location>
</feature>
<evidence type="ECO:0000256" key="2">
    <source>
        <dbReference type="SAM" id="SignalP"/>
    </source>
</evidence>
<dbReference type="EMBL" id="KV878686">
    <property type="protein sequence ID" value="OJJ70362.1"/>
    <property type="molecule type" value="Genomic_DNA"/>
</dbReference>
<keyword evidence="4" id="KW-1185">Reference proteome</keyword>
<keyword evidence="1" id="KW-0472">Membrane</keyword>
<feature type="chain" id="PRO_5012657085" description="Ig-like domain-containing protein" evidence="2">
    <location>
        <begin position="28"/>
        <end position="1031"/>
    </location>
</feature>
<feature type="transmembrane region" description="Helical" evidence="1">
    <location>
        <begin position="479"/>
        <end position="501"/>
    </location>
</feature>
<keyword evidence="1" id="KW-1133">Transmembrane helix</keyword>
<accession>A0A1L9UFC1</accession>
<name>A0A1L9UFC1_ASPBC</name>
<reference evidence="4" key="1">
    <citation type="journal article" date="2017" name="Genome Biol.">
        <title>Comparative genomics reveals high biological diversity and specific adaptations in the industrially and medically important fungal genus Aspergillus.</title>
        <authorList>
            <person name="de Vries R.P."/>
            <person name="Riley R."/>
            <person name="Wiebenga A."/>
            <person name="Aguilar-Osorio G."/>
            <person name="Amillis S."/>
            <person name="Uchima C.A."/>
            <person name="Anderluh G."/>
            <person name="Asadollahi M."/>
            <person name="Askin M."/>
            <person name="Barry K."/>
            <person name="Battaglia E."/>
            <person name="Bayram O."/>
            <person name="Benocci T."/>
            <person name="Braus-Stromeyer S.A."/>
            <person name="Caldana C."/>
            <person name="Canovas D."/>
            <person name="Cerqueira G.C."/>
            <person name="Chen F."/>
            <person name="Chen W."/>
            <person name="Choi C."/>
            <person name="Clum A."/>
            <person name="Dos Santos R.A."/>
            <person name="Damasio A.R."/>
            <person name="Diallinas G."/>
            <person name="Emri T."/>
            <person name="Fekete E."/>
            <person name="Flipphi M."/>
            <person name="Freyberg S."/>
            <person name="Gallo A."/>
            <person name="Gournas C."/>
            <person name="Habgood R."/>
            <person name="Hainaut M."/>
            <person name="Harispe M.L."/>
            <person name="Henrissat B."/>
            <person name="Hilden K.S."/>
            <person name="Hope R."/>
            <person name="Hossain A."/>
            <person name="Karabika E."/>
            <person name="Karaffa L."/>
            <person name="Karanyi Z."/>
            <person name="Krasevec N."/>
            <person name="Kuo A."/>
            <person name="Kusch H."/>
            <person name="LaButti K."/>
            <person name="Lagendijk E.L."/>
            <person name="Lapidus A."/>
            <person name="Levasseur A."/>
            <person name="Lindquist E."/>
            <person name="Lipzen A."/>
            <person name="Logrieco A.F."/>
            <person name="MacCabe A."/>
            <person name="Maekelae M.R."/>
            <person name="Malavazi I."/>
            <person name="Melin P."/>
            <person name="Meyer V."/>
            <person name="Mielnichuk N."/>
            <person name="Miskei M."/>
            <person name="Molnar A.P."/>
            <person name="Mule G."/>
            <person name="Ngan C.Y."/>
            <person name="Orejas M."/>
            <person name="Orosz E."/>
            <person name="Ouedraogo J.P."/>
            <person name="Overkamp K.M."/>
            <person name="Park H.-S."/>
            <person name="Perrone G."/>
            <person name="Piumi F."/>
            <person name="Punt P.J."/>
            <person name="Ram A.F."/>
            <person name="Ramon A."/>
            <person name="Rauscher S."/>
            <person name="Record E."/>
            <person name="Riano-Pachon D.M."/>
            <person name="Robert V."/>
            <person name="Roehrig J."/>
            <person name="Ruller R."/>
            <person name="Salamov A."/>
            <person name="Salih N.S."/>
            <person name="Samson R.A."/>
            <person name="Sandor E."/>
            <person name="Sanguinetti M."/>
            <person name="Schuetze T."/>
            <person name="Sepcic K."/>
            <person name="Shelest E."/>
            <person name="Sherlock G."/>
            <person name="Sophianopoulou V."/>
            <person name="Squina F.M."/>
            <person name="Sun H."/>
            <person name="Susca A."/>
            <person name="Todd R.B."/>
            <person name="Tsang A."/>
            <person name="Unkles S.E."/>
            <person name="van de Wiele N."/>
            <person name="van Rossen-Uffink D."/>
            <person name="Oliveira J.V."/>
            <person name="Vesth T.C."/>
            <person name="Visser J."/>
            <person name="Yu J.-H."/>
            <person name="Zhou M."/>
            <person name="Andersen M.R."/>
            <person name="Archer D.B."/>
            <person name="Baker S.E."/>
            <person name="Benoit I."/>
            <person name="Brakhage A.A."/>
            <person name="Braus G.H."/>
            <person name="Fischer R."/>
            <person name="Frisvad J.C."/>
            <person name="Goldman G.H."/>
            <person name="Houbraken J."/>
            <person name="Oakley B."/>
            <person name="Pocsi I."/>
            <person name="Scazzocchio C."/>
            <person name="Seiboth B."/>
            <person name="vanKuyk P.A."/>
            <person name="Wortman J."/>
            <person name="Dyer P.S."/>
            <person name="Grigoriev I.V."/>
        </authorList>
    </citation>
    <scope>NUCLEOTIDE SEQUENCE [LARGE SCALE GENOMIC DNA]</scope>
    <source>
        <strain evidence="4">CBS 101740 / IMI 381727 / IBT 21946</strain>
    </source>
</reference>